<evidence type="ECO:0000256" key="4">
    <source>
        <dbReference type="ARBA" id="ARBA00022692"/>
    </source>
</evidence>
<proteinExistence type="predicted"/>
<evidence type="ECO:0000256" key="8">
    <source>
        <dbReference type="ARBA" id="ARBA00023136"/>
    </source>
</evidence>
<feature type="transmembrane region" description="Helical" evidence="9">
    <location>
        <begin position="149"/>
        <end position="166"/>
    </location>
</feature>
<dbReference type="EMBL" id="NGUP01000001">
    <property type="protein sequence ID" value="OWS70987.1"/>
    <property type="molecule type" value="Genomic_DNA"/>
</dbReference>
<dbReference type="GO" id="GO:0016887">
    <property type="term" value="F:ATP hydrolysis activity"/>
    <property type="evidence" value="ECO:0007669"/>
    <property type="project" value="InterPro"/>
</dbReference>
<keyword evidence="3" id="KW-0997">Cell inner membrane</keyword>
<keyword evidence="13" id="KW-1185">Reference proteome</keyword>
<keyword evidence="5" id="KW-0547">Nucleotide-binding</keyword>
<dbReference type="InterPro" id="IPR003439">
    <property type="entry name" value="ABC_transporter-like_ATP-bd"/>
</dbReference>
<dbReference type="InterPro" id="IPR011527">
    <property type="entry name" value="ABC1_TM_dom"/>
</dbReference>
<dbReference type="PANTHER" id="PTHR43394:SF1">
    <property type="entry name" value="ATP-BINDING CASSETTE SUB-FAMILY B MEMBER 10, MITOCHONDRIAL"/>
    <property type="match status" value="1"/>
</dbReference>
<dbReference type="SUPFAM" id="SSF90123">
    <property type="entry name" value="ABC transporter transmembrane region"/>
    <property type="match status" value="1"/>
</dbReference>
<feature type="transmembrane region" description="Helical" evidence="9">
    <location>
        <begin position="172"/>
        <end position="189"/>
    </location>
</feature>
<feature type="domain" description="ABC transmembrane type-1" evidence="11">
    <location>
        <begin position="31"/>
        <end position="313"/>
    </location>
</feature>
<dbReference type="Proteomes" id="UP000197528">
    <property type="component" value="Unassembled WGS sequence"/>
</dbReference>
<evidence type="ECO:0000256" key="3">
    <source>
        <dbReference type="ARBA" id="ARBA00022519"/>
    </source>
</evidence>
<evidence type="ECO:0000256" key="6">
    <source>
        <dbReference type="ARBA" id="ARBA00022840"/>
    </source>
</evidence>
<dbReference type="PROSITE" id="PS50893">
    <property type="entry name" value="ABC_TRANSPORTER_2"/>
    <property type="match status" value="1"/>
</dbReference>
<gene>
    <name evidence="12" type="ORF">CBI31_01745</name>
</gene>
<comment type="subcellular location">
    <subcellularLocation>
        <location evidence="1">Cell membrane</location>
        <topology evidence="1">Multi-pass membrane protein</topology>
    </subcellularLocation>
</comment>
<organism evidence="12 13">
    <name type="scientific">Polynucleobacter campilacus</name>
    <dbReference type="NCBI Taxonomy" id="1743163"/>
    <lineage>
        <taxon>Bacteria</taxon>
        <taxon>Pseudomonadati</taxon>
        <taxon>Pseudomonadota</taxon>
        <taxon>Betaproteobacteria</taxon>
        <taxon>Burkholderiales</taxon>
        <taxon>Burkholderiaceae</taxon>
        <taxon>Polynucleobacter</taxon>
    </lineage>
</organism>
<evidence type="ECO:0000256" key="9">
    <source>
        <dbReference type="SAM" id="Phobius"/>
    </source>
</evidence>
<dbReference type="OrthoDB" id="8554730at2"/>
<name>A0A254Q7W8_9BURK</name>
<feature type="transmembrane region" description="Helical" evidence="9">
    <location>
        <begin position="290"/>
        <end position="308"/>
    </location>
</feature>
<dbReference type="GO" id="GO:0015421">
    <property type="term" value="F:ABC-type oligopeptide transporter activity"/>
    <property type="evidence" value="ECO:0007669"/>
    <property type="project" value="TreeGrafter"/>
</dbReference>
<evidence type="ECO:0000313" key="13">
    <source>
        <dbReference type="Proteomes" id="UP000197528"/>
    </source>
</evidence>
<feature type="transmembrane region" description="Helical" evidence="9">
    <location>
        <begin position="253"/>
        <end position="278"/>
    </location>
</feature>
<keyword evidence="2" id="KW-1003">Cell membrane</keyword>
<evidence type="ECO:0000256" key="7">
    <source>
        <dbReference type="ARBA" id="ARBA00022989"/>
    </source>
</evidence>
<dbReference type="Pfam" id="PF00664">
    <property type="entry name" value="ABC_membrane"/>
    <property type="match status" value="1"/>
</dbReference>
<keyword evidence="4 9" id="KW-0812">Transmembrane</keyword>
<evidence type="ECO:0000256" key="2">
    <source>
        <dbReference type="ARBA" id="ARBA00022475"/>
    </source>
</evidence>
<dbReference type="InterPro" id="IPR036640">
    <property type="entry name" value="ABC1_TM_sf"/>
</dbReference>
<evidence type="ECO:0000259" key="10">
    <source>
        <dbReference type="PROSITE" id="PS50893"/>
    </source>
</evidence>
<comment type="caution">
    <text evidence="12">The sequence shown here is derived from an EMBL/GenBank/DDBJ whole genome shotgun (WGS) entry which is preliminary data.</text>
</comment>
<evidence type="ECO:0000259" key="11">
    <source>
        <dbReference type="PROSITE" id="PS50929"/>
    </source>
</evidence>
<evidence type="ECO:0000256" key="1">
    <source>
        <dbReference type="ARBA" id="ARBA00004651"/>
    </source>
</evidence>
<dbReference type="PROSITE" id="PS50929">
    <property type="entry name" value="ABC_TM1F"/>
    <property type="match status" value="1"/>
</dbReference>
<reference evidence="12 13" key="1">
    <citation type="submission" date="2017-05" db="EMBL/GenBank/DDBJ databases">
        <title>Genome of Polynucleobacter sp. MWH-Feld-100.</title>
        <authorList>
            <person name="Hahn M.W."/>
        </authorList>
    </citation>
    <scope>NUCLEOTIDE SEQUENCE [LARGE SCALE GENOMIC DNA]</scope>
    <source>
        <strain evidence="12 13">MWH-Feld-100</strain>
    </source>
</reference>
<dbReference type="PROSITE" id="PS00211">
    <property type="entry name" value="ABC_TRANSPORTER_1"/>
    <property type="match status" value="1"/>
</dbReference>
<keyword evidence="6" id="KW-0067">ATP-binding</keyword>
<feature type="domain" description="ABC transporter" evidence="10">
    <location>
        <begin position="350"/>
        <end position="585"/>
    </location>
</feature>
<dbReference type="RefSeq" id="WP_088524692.1">
    <property type="nucleotide sequence ID" value="NZ_NGUP01000001.1"/>
</dbReference>
<dbReference type="GO" id="GO:0005886">
    <property type="term" value="C:plasma membrane"/>
    <property type="evidence" value="ECO:0007669"/>
    <property type="project" value="UniProtKB-SubCell"/>
</dbReference>
<dbReference type="Pfam" id="PF00005">
    <property type="entry name" value="ABC_tran"/>
    <property type="match status" value="1"/>
</dbReference>
<dbReference type="InterPro" id="IPR039421">
    <property type="entry name" value="Type_1_exporter"/>
</dbReference>
<dbReference type="AlphaFoldDB" id="A0A254Q7W8"/>
<accession>A0A254Q7W8</accession>
<dbReference type="Gene3D" id="3.40.50.300">
    <property type="entry name" value="P-loop containing nucleotide triphosphate hydrolases"/>
    <property type="match status" value="1"/>
</dbReference>
<dbReference type="InterPro" id="IPR027417">
    <property type="entry name" value="P-loop_NTPase"/>
</dbReference>
<keyword evidence="8 9" id="KW-0472">Membrane</keyword>
<dbReference type="GO" id="GO:0090374">
    <property type="term" value="P:oligopeptide export from mitochondrion"/>
    <property type="evidence" value="ECO:0007669"/>
    <property type="project" value="TreeGrafter"/>
</dbReference>
<evidence type="ECO:0000313" key="12">
    <source>
        <dbReference type="EMBL" id="OWS70987.1"/>
    </source>
</evidence>
<keyword evidence="7 9" id="KW-1133">Transmembrane helix</keyword>
<evidence type="ECO:0000256" key="5">
    <source>
        <dbReference type="ARBA" id="ARBA00022741"/>
    </source>
</evidence>
<dbReference type="InterPro" id="IPR017871">
    <property type="entry name" value="ABC_transporter-like_CS"/>
</dbReference>
<dbReference type="SMART" id="SM00382">
    <property type="entry name" value="AAA"/>
    <property type="match status" value="1"/>
</dbReference>
<feature type="transmembrane region" description="Helical" evidence="9">
    <location>
        <begin position="70"/>
        <end position="90"/>
    </location>
</feature>
<dbReference type="GO" id="GO:0005524">
    <property type="term" value="F:ATP binding"/>
    <property type="evidence" value="ECO:0007669"/>
    <property type="project" value="UniProtKB-KW"/>
</dbReference>
<protein>
    <submittedName>
        <fullName evidence="12">ABC transporter</fullName>
    </submittedName>
</protein>
<sequence length="590" mass="64475">MTKQKSRTNPRGFRTLAALTPFLKPYKKQFVLAIFSLVLAASATLAVPFSFRQIIDLGFNANSGSQINTTFLTLFAVACLVALGTSLRFYMVSWLGEKITTDIRSAVYSHVIKQSPEFFEVTHSGEILSRLNTDTVLIQTLIGTSVSMAIRNMLLLAGGLVMMFITSPKLSVLIFATLLMTIIPTVIMGRRVRKLSRNSQDKIADASALASEKLNAIPTIQSFTNEEIEINRFNQSIQTALVAAITRTQARSLLTFVAILFGFTSIILVLWLGAYAVMDNQITAGELSQFILYAVIVAGAIAGISEVVGDTQRAIGASDRLLELLNVQSSIQTVAVVESIPEVNANGIGVTVDNLRFQYPSNQNPVLSDVSFEIKPGERIAVVGPSGAGKTTLFQLLQRFYDPTSGKILFNGINIKDLELEALRKMIGVVPQDIVIFSDNAMENIRFGKMDATDEEVFAAARLAIADEFISKLPEGYQSFLGDRGIRLSGGQKQRIAIARVLLKNPALLLLDEATSALDAESELLVQRALEAAMDHRTTIVIAHRLSTVKQADKILVLENGRIIETGTHSDLILRSGLYARLAKLQFTDQ</sequence>
<dbReference type="Gene3D" id="1.20.1560.10">
    <property type="entry name" value="ABC transporter type 1, transmembrane domain"/>
    <property type="match status" value="1"/>
</dbReference>
<dbReference type="InterPro" id="IPR003593">
    <property type="entry name" value="AAA+_ATPase"/>
</dbReference>
<dbReference type="FunFam" id="3.40.50.300:FF:000218">
    <property type="entry name" value="Multidrug ABC transporter ATP-binding protein"/>
    <property type="match status" value="1"/>
</dbReference>
<dbReference type="CDD" id="cd18575">
    <property type="entry name" value="ABC_6TM_bac_exporter_ABCB8_10_like"/>
    <property type="match status" value="1"/>
</dbReference>
<dbReference type="PANTHER" id="PTHR43394">
    <property type="entry name" value="ATP-DEPENDENT PERMEASE MDL1, MITOCHONDRIAL"/>
    <property type="match status" value="1"/>
</dbReference>
<dbReference type="SUPFAM" id="SSF52540">
    <property type="entry name" value="P-loop containing nucleoside triphosphate hydrolases"/>
    <property type="match status" value="1"/>
</dbReference>